<reference evidence="1 2" key="1">
    <citation type="submission" date="2020-08" db="EMBL/GenBank/DDBJ databases">
        <title>Genomic Encyclopedia of Type Strains, Phase IV (KMG-IV): sequencing the most valuable type-strain genomes for metagenomic binning, comparative biology and taxonomic classification.</title>
        <authorList>
            <person name="Goeker M."/>
        </authorList>
    </citation>
    <scope>NUCLEOTIDE SEQUENCE [LARGE SCALE GENOMIC DNA]</scope>
    <source>
        <strain evidence="1 2">DSM 17976</strain>
    </source>
</reference>
<evidence type="ECO:0000313" key="1">
    <source>
        <dbReference type="EMBL" id="MBB3840747.1"/>
    </source>
</evidence>
<dbReference type="InterPro" id="IPR027417">
    <property type="entry name" value="P-loop_NTPase"/>
</dbReference>
<name>A0A7W5ZSI3_9BACT</name>
<gene>
    <name evidence="1" type="ORF">FHS57_004767</name>
</gene>
<organism evidence="1 2">
    <name type="scientific">Runella defluvii</name>
    <dbReference type="NCBI Taxonomy" id="370973"/>
    <lineage>
        <taxon>Bacteria</taxon>
        <taxon>Pseudomonadati</taxon>
        <taxon>Bacteroidota</taxon>
        <taxon>Cytophagia</taxon>
        <taxon>Cytophagales</taxon>
        <taxon>Spirosomataceae</taxon>
        <taxon>Runella</taxon>
    </lineage>
</organism>
<evidence type="ECO:0000313" key="2">
    <source>
        <dbReference type="Proteomes" id="UP000541352"/>
    </source>
</evidence>
<sequence length="210" mass="24459">MKELRDSAAILHVGMKRTGKTTASLQMMVEFVEKQNKPVVVLDLGSHPSFDNFRRITLDELPKIHSLTGKKYFVYRPYESLQVFPEILEFCTMVSKYVRNAVVFFEDFTTYVEGNFHPIIKGLILNSRNSCNDYVFNVHSFSDVGPFILKHCEIYLVRETIDDPNDLPAKIPYTIRPTVKQALGLILKENQRNRNKYAYRIIYKEENRIG</sequence>
<dbReference type="Gene3D" id="3.40.50.300">
    <property type="entry name" value="P-loop containing nucleotide triphosphate hydrolases"/>
    <property type="match status" value="1"/>
</dbReference>
<dbReference type="AlphaFoldDB" id="A0A7W5ZSI3"/>
<proteinExistence type="predicted"/>
<evidence type="ECO:0008006" key="3">
    <source>
        <dbReference type="Google" id="ProtNLM"/>
    </source>
</evidence>
<accession>A0A7W5ZSI3</accession>
<keyword evidence="2" id="KW-1185">Reference proteome</keyword>
<protein>
    <recommendedName>
        <fullName evidence="3">Zona occludens toxin N-terminal domain-containing protein</fullName>
    </recommendedName>
</protein>
<dbReference type="RefSeq" id="WP_183977923.1">
    <property type="nucleotide sequence ID" value="NZ_JACIBY010000012.1"/>
</dbReference>
<dbReference type="EMBL" id="JACIBY010000012">
    <property type="protein sequence ID" value="MBB3840747.1"/>
    <property type="molecule type" value="Genomic_DNA"/>
</dbReference>
<comment type="caution">
    <text evidence="1">The sequence shown here is derived from an EMBL/GenBank/DDBJ whole genome shotgun (WGS) entry which is preliminary data.</text>
</comment>
<dbReference type="Proteomes" id="UP000541352">
    <property type="component" value="Unassembled WGS sequence"/>
</dbReference>